<dbReference type="GO" id="GO:0004806">
    <property type="term" value="F:triacylglycerol lipase activity"/>
    <property type="evidence" value="ECO:0007669"/>
    <property type="project" value="TreeGrafter"/>
</dbReference>
<name>A0AA41QPK8_9HYPH</name>
<dbReference type="PANTHER" id="PTHR43433:SF5">
    <property type="entry name" value="AB HYDROLASE-1 DOMAIN-CONTAINING PROTEIN"/>
    <property type="match status" value="1"/>
</dbReference>
<evidence type="ECO:0000259" key="2">
    <source>
        <dbReference type="Pfam" id="PF00561"/>
    </source>
</evidence>
<dbReference type="Pfam" id="PF00561">
    <property type="entry name" value="Abhydrolase_1"/>
    <property type="match status" value="1"/>
</dbReference>
<dbReference type="RefSeq" id="WP_203063420.1">
    <property type="nucleotide sequence ID" value="NZ_CP068983.1"/>
</dbReference>
<reference evidence="3" key="1">
    <citation type="submission" date="2022-03" db="EMBL/GenBank/DDBJ databases">
        <title>The complete genome sequence of a Methyloterrigena soli.</title>
        <authorList>
            <person name="Zi Z."/>
        </authorList>
    </citation>
    <scope>NUCLEOTIDE SEQUENCE</scope>
    <source>
        <strain evidence="3">M48</strain>
    </source>
</reference>
<keyword evidence="3" id="KW-0378">Hydrolase</keyword>
<feature type="signal peptide" evidence="1">
    <location>
        <begin position="1"/>
        <end position="21"/>
    </location>
</feature>
<dbReference type="Proteomes" id="UP001156140">
    <property type="component" value="Unassembled WGS sequence"/>
</dbReference>
<feature type="domain" description="AB hydrolase-1" evidence="2">
    <location>
        <begin position="45"/>
        <end position="148"/>
    </location>
</feature>
<protein>
    <submittedName>
        <fullName evidence="3">Alpha/beta hydrolase</fullName>
    </submittedName>
</protein>
<dbReference type="PRINTS" id="PR00111">
    <property type="entry name" value="ABHYDROLASE"/>
</dbReference>
<proteinExistence type="predicted"/>
<dbReference type="EMBL" id="JALAZD010000001">
    <property type="protein sequence ID" value="MCI0128012.1"/>
    <property type="molecule type" value="Genomic_DNA"/>
</dbReference>
<organism evidence="3 4">
    <name type="scientific">Paradevosia shaoguanensis</name>
    <dbReference type="NCBI Taxonomy" id="1335043"/>
    <lineage>
        <taxon>Bacteria</taxon>
        <taxon>Pseudomonadati</taxon>
        <taxon>Pseudomonadota</taxon>
        <taxon>Alphaproteobacteria</taxon>
        <taxon>Hyphomicrobiales</taxon>
        <taxon>Devosiaceae</taxon>
        <taxon>Paradevosia</taxon>
    </lineage>
</organism>
<dbReference type="PANTHER" id="PTHR43433">
    <property type="entry name" value="HYDROLASE, ALPHA/BETA FOLD FAMILY PROTEIN"/>
    <property type="match status" value="1"/>
</dbReference>
<dbReference type="InterPro" id="IPR000073">
    <property type="entry name" value="AB_hydrolase_1"/>
</dbReference>
<dbReference type="InterPro" id="IPR050471">
    <property type="entry name" value="AB_hydrolase"/>
</dbReference>
<dbReference type="Gene3D" id="3.40.50.1820">
    <property type="entry name" value="alpha/beta hydrolase"/>
    <property type="match status" value="1"/>
</dbReference>
<evidence type="ECO:0000313" key="4">
    <source>
        <dbReference type="Proteomes" id="UP001156140"/>
    </source>
</evidence>
<keyword evidence="1" id="KW-0732">Signal</keyword>
<dbReference type="GO" id="GO:0046503">
    <property type="term" value="P:glycerolipid catabolic process"/>
    <property type="evidence" value="ECO:0007669"/>
    <property type="project" value="TreeGrafter"/>
</dbReference>
<dbReference type="AlphaFoldDB" id="A0AA41QPK8"/>
<feature type="chain" id="PRO_5041272748" evidence="1">
    <location>
        <begin position="22"/>
        <end position="291"/>
    </location>
</feature>
<dbReference type="SUPFAM" id="SSF53474">
    <property type="entry name" value="alpha/beta-Hydrolases"/>
    <property type="match status" value="1"/>
</dbReference>
<accession>A0AA41QPK8</accession>
<dbReference type="InterPro" id="IPR029058">
    <property type="entry name" value="AB_hydrolase_fold"/>
</dbReference>
<gene>
    <name evidence="3" type="ORF">ML536_14375</name>
</gene>
<comment type="caution">
    <text evidence="3">The sequence shown here is derived from an EMBL/GenBank/DDBJ whole genome shotgun (WGS) entry which is preliminary data.</text>
</comment>
<evidence type="ECO:0000256" key="1">
    <source>
        <dbReference type="SAM" id="SignalP"/>
    </source>
</evidence>
<sequence length="291" mass="31145">MKITALAALAVATLFAAPAFAQDQSGTLPVNGLEMYYEVHGSGEPLVLIHGAWMNIDTNWAGLIPTLAKDHKVIALEMQGHGRTTDRDTPITYEGMADDVAAALDALDVEKADIFGYSMGAGIALQLVIRHPEKVNRLVAASAGYSSEGLAEGYDAMVATMTPEMFIGGPLEAEYKRLSPTPEHFRDFAVKMIALEAPFSWPETEIKAIKSPTLLIGGDADIVTLGHLESLYKLLGGTENGDINGLSKTQMLILPGSSHVGVFFNPLNVEIMKLAVPAFLSAELPPKPPQF</sequence>
<keyword evidence="4" id="KW-1185">Reference proteome</keyword>
<evidence type="ECO:0000313" key="3">
    <source>
        <dbReference type="EMBL" id="MCI0128012.1"/>
    </source>
</evidence>